<name>E1YB82_9BACT</name>
<proteinExistence type="predicted"/>
<dbReference type="EMBL" id="FR695867">
    <property type="protein sequence ID" value="CBX27759.1"/>
    <property type="molecule type" value="Genomic_DNA"/>
</dbReference>
<accession>E1YB82</accession>
<sequence>MFHWFRDRRRTKARKRRFPAEWETFVRANVAHYCMLDESERAELRALIQVFLEEKHWEGCGGLELTDEIRITITAQACLLLLGLPHNYYRNVDSILVYPSTVVPPEYRPGFFENVNRPVESPVPLMGQAFAQGPVILVWDAVLHGARHPEQGHNVVYHEFAHKLDMLDGAADGTPPLADRKQMAEWVAVCSREFLRLRNLAGKGHKTFLDAYGAKNEAEFFAVATEEFFDRPIALKEHSPALYHVLSSYYRQDPAERVNKACSSTNY</sequence>
<dbReference type="GO" id="GO:0008237">
    <property type="term" value="F:metallopeptidase activity"/>
    <property type="evidence" value="ECO:0007669"/>
    <property type="project" value="InterPro"/>
</dbReference>
<dbReference type="InterPro" id="IPR024079">
    <property type="entry name" value="MetalloPept_cat_dom_sf"/>
</dbReference>
<dbReference type="PANTHER" id="PTHR30164:SF2">
    <property type="entry name" value="PROTEIN MTFA"/>
    <property type="match status" value="1"/>
</dbReference>
<reference evidence="1" key="1">
    <citation type="journal article" date="2011" name="Environ. Microbiol.">
        <title>Genomic insights into the metabolic potential of the polycyclic aromatic hydrocarbon degrading sulfate-reducing Deltaproteobacterium N47.</title>
        <authorList>
            <person name="Bergmann F."/>
            <person name="Selesi D."/>
            <person name="Weinmaier T."/>
            <person name="Tischler P."/>
            <person name="Rattei T."/>
            <person name="Meckenstock R.U."/>
        </authorList>
    </citation>
    <scope>NUCLEOTIDE SEQUENCE</scope>
</reference>
<dbReference type="AlphaFoldDB" id="E1YB82"/>
<gene>
    <name evidence="1" type="ORF">N47_C18170</name>
</gene>
<evidence type="ECO:0000313" key="1">
    <source>
        <dbReference type="EMBL" id="CBX27759.1"/>
    </source>
</evidence>
<dbReference type="Pfam" id="PF06167">
    <property type="entry name" value="Peptidase_M90"/>
    <property type="match status" value="1"/>
</dbReference>
<dbReference type="Gene3D" id="1.10.472.150">
    <property type="entry name" value="Glucose-regulated metallo-peptidase M90, N-terminal domain"/>
    <property type="match status" value="1"/>
</dbReference>
<dbReference type="GO" id="GO:0005829">
    <property type="term" value="C:cytosol"/>
    <property type="evidence" value="ECO:0007669"/>
    <property type="project" value="TreeGrafter"/>
</dbReference>
<dbReference type="CDD" id="cd20169">
    <property type="entry name" value="Peptidase_M90_mtfA"/>
    <property type="match status" value="1"/>
</dbReference>
<dbReference type="InterPro" id="IPR010384">
    <property type="entry name" value="MtfA_fam"/>
</dbReference>
<dbReference type="Gene3D" id="3.40.390.10">
    <property type="entry name" value="Collagenase (Catalytic Domain)"/>
    <property type="match status" value="1"/>
</dbReference>
<dbReference type="SUPFAM" id="SSF55486">
    <property type="entry name" value="Metalloproteases ('zincins'), catalytic domain"/>
    <property type="match status" value="1"/>
</dbReference>
<protein>
    <recommendedName>
        <fullName evidence="2">Protein MtfA</fullName>
    </recommendedName>
</protein>
<dbReference type="PANTHER" id="PTHR30164">
    <property type="entry name" value="MTFA PEPTIDASE"/>
    <property type="match status" value="1"/>
</dbReference>
<organism evidence="1">
    <name type="scientific">uncultured Desulfobacterium sp</name>
    <dbReference type="NCBI Taxonomy" id="201089"/>
    <lineage>
        <taxon>Bacteria</taxon>
        <taxon>Pseudomonadati</taxon>
        <taxon>Thermodesulfobacteriota</taxon>
        <taxon>Desulfobacteria</taxon>
        <taxon>Desulfobacterales</taxon>
        <taxon>Desulfobacteriaceae</taxon>
        <taxon>Desulfobacterium</taxon>
        <taxon>environmental samples</taxon>
    </lineage>
</organism>
<dbReference type="GO" id="GO:0004177">
    <property type="term" value="F:aminopeptidase activity"/>
    <property type="evidence" value="ECO:0007669"/>
    <property type="project" value="TreeGrafter"/>
</dbReference>
<evidence type="ECO:0008006" key="2">
    <source>
        <dbReference type="Google" id="ProtNLM"/>
    </source>
</evidence>
<dbReference type="InterPro" id="IPR042252">
    <property type="entry name" value="MtfA_N"/>
</dbReference>